<evidence type="ECO:0000256" key="8">
    <source>
        <dbReference type="ARBA" id="ARBA00022989"/>
    </source>
</evidence>
<evidence type="ECO:0000256" key="7">
    <source>
        <dbReference type="ARBA" id="ARBA00022927"/>
    </source>
</evidence>
<feature type="transmembrane region" description="Helical" evidence="11">
    <location>
        <begin position="48"/>
        <end position="69"/>
    </location>
</feature>
<dbReference type="EnsemblPlants" id="Kaladp0068s0044.1.v1.1">
    <property type="protein sequence ID" value="Kaladp0068s0044.1.v1.1"/>
    <property type="gene ID" value="Kaladp0068s0044.v1.1"/>
</dbReference>
<dbReference type="GO" id="GO:0046923">
    <property type="term" value="F:ER retention sequence binding"/>
    <property type="evidence" value="ECO:0007669"/>
    <property type="project" value="InterPro"/>
</dbReference>
<feature type="transmembrane region" description="Helical" evidence="11">
    <location>
        <begin position="202"/>
        <end position="223"/>
    </location>
</feature>
<evidence type="ECO:0000256" key="5">
    <source>
        <dbReference type="ARBA" id="ARBA00022824"/>
    </source>
</evidence>
<feature type="transmembrane region" description="Helical" evidence="11">
    <location>
        <begin position="105"/>
        <end position="122"/>
    </location>
</feature>
<keyword evidence="6" id="KW-0931">ER-Golgi transport</keyword>
<keyword evidence="4 11" id="KW-0812">Transmembrane</keyword>
<evidence type="ECO:0000256" key="10">
    <source>
        <dbReference type="ARBA" id="ARBA00023170"/>
    </source>
</evidence>
<keyword evidence="9 11" id="KW-0472">Membrane</keyword>
<comment type="subcellular location">
    <subcellularLocation>
        <location evidence="1">Endoplasmic reticulum membrane</location>
        <topology evidence="1">Multi-pass membrane protein</topology>
    </subcellularLocation>
</comment>
<dbReference type="GO" id="GO:0015031">
    <property type="term" value="P:protein transport"/>
    <property type="evidence" value="ECO:0007669"/>
    <property type="project" value="UniProtKB-KW"/>
</dbReference>
<organism evidence="12 13">
    <name type="scientific">Kalanchoe fedtschenkoi</name>
    <name type="common">Lavender scallops</name>
    <name type="synonym">South American air plant</name>
    <dbReference type="NCBI Taxonomy" id="63787"/>
    <lineage>
        <taxon>Eukaryota</taxon>
        <taxon>Viridiplantae</taxon>
        <taxon>Streptophyta</taxon>
        <taxon>Embryophyta</taxon>
        <taxon>Tracheophyta</taxon>
        <taxon>Spermatophyta</taxon>
        <taxon>Magnoliopsida</taxon>
        <taxon>eudicotyledons</taxon>
        <taxon>Gunneridae</taxon>
        <taxon>Pentapetalae</taxon>
        <taxon>Saxifragales</taxon>
        <taxon>Crassulaceae</taxon>
        <taxon>Kalanchoe</taxon>
    </lineage>
</organism>
<keyword evidence="10" id="KW-0675">Receptor</keyword>
<evidence type="ECO:0000256" key="2">
    <source>
        <dbReference type="ARBA" id="ARBA00010120"/>
    </source>
</evidence>
<dbReference type="Pfam" id="PF00810">
    <property type="entry name" value="ER_lumen_recept"/>
    <property type="match status" value="1"/>
</dbReference>
<dbReference type="PRINTS" id="PR00660">
    <property type="entry name" value="ERLUMENR"/>
</dbReference>
<sequence length="288" mass="32484">MGRRRGSTVVDTALGWVLKKPKMVQAALAASVAVSTLVGLHFCLDTDYFFVVSEIAYSIGLLLLVYKLTTHKNCSGLSLRTQEVSAIFLVARVICAAESELEVDLHIILDLVSLLSASWVIYTMRYKLQSTYIKELDNMRVYYLVVPCCVLALLINPGSGLSGFPSLTSVLWAFCTYLESVSVLPQLRLIQNAKMVEPFTAHYVFALGVARFFGFGHWVLMIYETGGKSIVRMARLWYLWLPMNMLAEIVQTFILADFCYYYIIRLILLSCHSYVALTCCRHVMVDHV</sequence>
<dbReference type="GO" id="GO:0006621">
    <property type="term" value="P:protein retention in ER lumen"/>
    <property type="evidence" value="ECO:0007669"/>
    <property type="project" value="InterPro"/>
</dbReference>
<evidence type="ECO:0000256" key="11">
    <source>
        <dbReference type="SAM" id="Phobius"/>
    </source>
</evidence>
<feature type="transmembrane region" description="Helical" evidence="11">
    <location>
        <begin position="142"/>
        <end position="164"/>
    </location>
</feature>
<keyword evidence="3" id="KW-0813">Transport</keyword>
<evidence type="ECO:0000256" key="1">
    <source>
        <dbReference type="ARBA" id="ARBA00004477"/>
    </source>
</evidence>
<keyword evidence="7" id="KW-0653">Protein transport</keyword>
<keyword evidence="5" id="KW-0256">Endoplasmic reticulum</keyword>
<evidence type="ECO:0008006" key="14">
    <source>
        <dbReference type="Google" id="ProtNLM"/>
    </source>
</evidence>
<comment type="similarity">
    <text evidence="2">Belongs to the ERD2 family.</text>
</comment>
<proteinExistence type="inferred from homology"/>
<keyword evidence="13" id="KW-1185">Reference proteome</keyword>
<evidence type="ECO:0000313" key="13">
    <source>
        <dbReference type="Proteomes" id="UP000594263"/>
    </source>
</evidence>
<evidence type="ECO:0000313" key="12">
    <source>
        <dbReference type="EnsemblPlants" id="Kaladp0068s0044.1.v1.1"/>
    </source>
</evidence>
<dbReference type="InterPro" id="IPR000133">
    <property type="entry name" value="ER_ret_rcpt"/>
</dbReference>
<feature type="transmembrane region" description="Helical" evidence="11">
    <location>
        <begin position="23"/>
        <end position="42"/>
    </location>
</feature>
<keyword evidence="8 11" id="KW-1133">Transmembrane helix</keyword>
<evidence type="ECO:0000256" key="9">
    <source>
        <dbReference type="ARBA" id="ARBA00023136"/>
    </source>
</evidence>
<dbReference type="GO" id="GO:0016192">
    <property type="term" value="P:vesicle-mediated transport"/>
    <property type="evidence" value="ECO:0007669"/>
    <property type="project" value="UniProtKB-KW"/>
</dbReference>
<accession>A0A7N1A0Q9</accession>
<dbReference type="Proteomes" id="UP000594263">
    <property type="component" value="Unplaced"/>
</dbReference>
<evidence type="ECO:0000256" key="4">
    <source>
        <dbReference type="ARBA" id="ARBA00022692"/>
    </source>
</evidence>
<dbReference type="GO" id="GO:0005789">
    <property type="term" value="C:endoplasmic reticulum membrane"/>
    <property type="evidence" value="ECO:0007669"/>
    <property type="project" value="UniProtKB-SubCell"/>
</dbReference>
<dbReference type="PANTHER" id="PTHR10585">
    <property type="entry name" value="ER LUMEN PROTEIN RETAINING RECEPTOR"/>
    <property type="match status" value="1"/>
</dbReference>
<reference evidence="12" key="1">
    <citation type="submission" date="2021-01" db="UniProtKB">
        <authorList>
            <consortium name="EnsemblPlants"/>
        </authorList>
    </citation>
    <scope>IDENTIFICATION</scope>
</reference>
<dbReference type="AlphaFoldDB" id="A0A7N1A0Q9"/>
<evidence type="ECO:0000256" key="3">
    <source>
        <dbReference type="ARBA" id="ARBA00022448"/>
    </source>
</evidence>
<dbReference type="OMA" id="FANWINL"/>
<dbReference type="Gramene" id="Kaladp0068s0044.1.v1.1">
    <property type="protein sequence ID" value="Kaladp0068s0044.1.v1.1"/>
    <property type="gene ID" value="Kaladp0068s0044.v1.1"/>
</dbReference>
<protein>
    <recommendedName>
        <fullName evidence="14">ER lumen protein retaining receptor</fullName>
    </recommendedName>
</protein>
<evidence type="ECO:0000256" key="6">
    <source>
        <dbReference type="ARBA" id="ARBA00022892"/>
    </source>
</evidence>
<name>A0A7N1A0Q9_KALFE</name>
<feature type="transmembrane region" description="Helical" evidence="11">
    <location>
        <begin position="243"/>
        <end position="263"/>
    </location>
</feature>